<dbReference type="Gene3D" id="3.90.1680.10">
    <property type="entry name" value="SOS response associated peptidase-like"/>
    <property type="match status" value="1"/>
</dbReference>
<dbReference type="InterPro" id="IPR036590">
    <property type="entry name" value="SRAP-like"/>
</dbReference>
<dbReference type="InterPro" id="IPR003738">
    <property type="entry name" value="SRAP"/>
</dbReference>
<keyword evidence="11" id="KW-1185">Reference proteome</keyword>
<protein>
    <recommendedName>
        <fullName evidence="8">Abasic site processing protein</fullName>
        <ecNumber evidence="8">3.4.-.-</ecNumber>
    </recommendedName>
</protein>
<evidence type="ECO:0000256" key="2">
    <source>
        <dbReference type="ARBA" id="ARBA00022670"/>
    </source>
</evidence>
<dbReference type="PANTHER" id="PTHR13604">
    <property type="entry name" value="DC12-RELATED"/>
    <property type="match status" value="1"/>
</dbReference>
<keyword evidence="4 8" id="KW-0378">Hydrolase</keyword>
<comment type="caution">
    <text evidence="10">The sequence shown here is derived from an EMBL/GenBank/DDBJ whole genome shotgun (WGS) entry which is preliminary data.</text>
</comment>
<dbReference type="Pfam" id="PF02586">
    <property type="entry name" value="SRAP"/>
    <property type="match status" value="1"/>
</dbReference>
<keyword evidence="6" id="KW-0238">DNA-binding</keyword>
<dbReference type="EC" id="3.4.-.-" evidence="8"/>
<name>A0ABY1VLU3_9ACTO</name>
<dbReference type="EMBL" id="UAPQ01000003">
    <property type="protein sequence ID" value="SPT53050.1"/>
    <property type="molecule type" value="Genomic_DNA"/>
</dbReference>
<dbReference type="SUPFAM" id="SSF143081">
    <property type="entry name" value="BB1717-like"/>
    <property type="match status" value="1"/>
</dbReference>
<dbReference type="PANTHER" id="PTHR13604:SF0">
    <property type="entry name" value="ABASIC SITE PROCESSING PROTEIN HMCES"/>
    <property type="match status" value="1"/>
</dbReference>
<evidence type="ECO:0000256" key="1">
    <source>
        <dbReference type="ARBA" id="ARBA00008136"/>
    </source>
</evidence>
<dbReference type="RefSeq" id="WP_111836068.1">
    <property type="nucleotide sequence ID" value="NZ_UAPQ01000003.1"/>
</dbReference>
<feature type="region of interest" description="Disordered" evidence="9">
    <location>
        <begin position="51"/>
        <end position="70"/>
    </location>
</feature>
<keyword evidence="2 8" id="KW-0645">Protease</keyword>
<feature type="compositionally biased region" description="Polar residues" evidence="9">
    <location>
        <begin position="53"/>
        <end position="62"/>
    </location>
</feature>
<evidence type="ECO:0000256" key="7">
    <source>
        <dbReference type="ARBA" id="ARBA00023239"/>
    </source>
</evidence>
<sequence length="302" mass="32937">MCGRYGSWTPGADLAIWYSAALTPEAQAIPASWNHAPGADIRVLIERLEAQPAPSSSQTPKQGTVPRPIIDPDGDAAVARELRTARWGLLPPWAKEPAEGFRAFNARRETVANKPTFRTALRSFRCILPADCWYEWPQAPTVSSKQPYAVRSADGSPLALAGLCSWWRLPEAPTPDGSRPVRPGPALHGNWLLTATILTRPAAPDLAWLHEREPVTLHKSAALRWIDPRITNPAHALAILDGSRAELTCHPVGPEVGNSRVDHPGLVLPCPELAIPEPTELEFINPQPTSPAPQLRHERPPA</sequence>
<gene>
    <name evidence="10" type="primary">yedK</name>
    <name evidence="10" type="ORF">NCTC11535_00708</name>
</gene>
<proteinExistence type="inferred from homology"/>
<evidence type="ECO:0000313" key="11">
    <source>
        <dbReference type="Proteomes" id="UP000250006"/>
    </source>
</evidence>
<evidence type="ECO:0000256" key="6">
    <source>
        <dbReference type="ARBA" id="ARBA00023125"/>
    </source>
</evidence>
<keyword evidence="3" id="KW-0227">DNA damage</keyword>
<accession>A0ABY1VLU3</accession>
<evidence type="ECO:0000256" key="8">
    <source>
        <dbReference type="RuleBase" id="RU364100"/>
    </source>
</evidence>
<organism evidence="10 11">
    <name type="scientific">Actinomyces bovis</name>
    <dbReference type="NCBI Taxonomy" id="1658"/>
    <lineage>
        <taxon>Bacteria</taxon>
        <taxon>Bacillati</taxon>
        <taxon>Actinomycetota</taxon>
        <taxon>Actinomycetes</taxon>
        <taxon>Actinomycetales</taxon>
        <taxon>Actinomycetaceae</taxon>
        <taxon>Actinomyces</taxon>
    </lineage>
</organism>
<evidence type="ECO:0000256" key="3">
    <source>
        <dbReference type="ARBA" id="ARBA00022763"/>
    </source>
</evidence>
<evidence type="ECO:0000256" key="4">
    <source>
        <dbReference type="ARBA" id="ARBA00022801"/>
    </source>
</evidence>
<keyword evidence="5" id="KW-0190">Covalent protein-DNA linkage</keyword>
<evidence type="ECO:0000256" key="5">
    <source>
        <dbReference type="ARBA" id="ARBA00023124"/>
    </source>
</evidence>
<keyword evidence="7" id="KW-0456">Lyase</keyword>
<evidence type="ECO:0000313" key="10">
    <source>
        <dbReference type="EMBL" id="SPT53050.1"/>
    </source>
</evidence>
<dbReference type="Proteomes" id="UP000250006">
    <property type="component" value="Unassembled WGS sequence"/>
</dbReference>
<reference evidence="10 11" key="1">
    <citation type="submission" date="2018-06" db="EMBL/GenBank/DDBJ databases">
        <authorList>
            <consortium name="Pathogen Informatics"/>
            <person name="Doyle S."/>
        </authorList>
    </citation>
    <scope>NUCLEOTIDE SEQUENCE [LARGE SCALE GENOMIC DNA]</scope>
    <source>
        <strain evidence="10 11">NCTC11535</strain>
    </source>
</reference>
<evidence type="ECO:0000256" key="9">
    <source>
        <dbReference type="SAM" id="MobiDB-lite"/>
    </source>
</evidence>
<comment type="similarity">
    <text evidence="1 8">Belongs to the SOS response-associated peptidase family.</text>
</comment>